<feature type="transmembrane region" description="Helical" evidence="3">
    <location>
        <begin position="73"/>
        <end position="96"/>
    </location>
</feature>
<dbReference type="PANTHER" id="PTHR30576:SF0">
    <property type="entry name" value="UNDECAPRENYL-PHOSPHATE N-ACETYLGALACTOSAMINYL 1-PHOSPHATE TRANSFERASE-RELATED"/>
    <property type="match status" value="1"/>
</dbReference>
<evidence type="ECO:0000259" key="4">
    <source>
        <dbReference type="Pfam" id="PF02397"/>
    </source>
</evidence>
<feature type="transmembrane region" description="Helical" evidence="3">
    <location>
        <begin position="102"/>
        <end position="121"/>
    </location>
</feature>
<keyword evidence="3" id="KW-0812">Transmembrane</keyword>
<name>A0ABY4TPY8_9SPHN</name>
<evidence type="ECO:0000313" key="5">
    <source>
        <dbReference type="EMBL" id="URW74459.1"/>
    </source>
</evidence>
<feature type="transmembrane region" description="Helical" evidence="3">
    <location>
        <begin position="12"/>
        <end position="31"/>
    </location>
</feature>
<feature type="domain" description="Bacterial sugar transferase" evidence="4">
    <location>
        <begin position="227"/>
        <end position="415"/>
    </location>
</feature>
<dbReference type="GO" id="GO:0016740">
    <property type="term" value="F:transferase activity"/>
    <property type="evidence" value="ECO:0007669"/>
    <property type="project" value="UniProtKB-KW"/>
</dbReference>
<keyword evidence="2" id="KW-0270">Exopolysaccharide synthesis</keyword>
<dbReference type="Proteomes" id="UP001055580">
    <property type="component" value="Chromosome"/>
</dbReference>
<reference evidence="5" key="1">
    <citation type="submission" date="2022-05" db="EMBL/GenBank/DDBJ databases">
        <title>Sphingomonas sp. strain RMG20 Genome sequencing and assembly.</title>
        <authorList>
            <person name="Kim I."/>
        </authorList>
    </citation>
    <scope>NUCLEOTIDE SEQUENCE</scope>
    <source>
        <strain evidence="5">RMG20</strain>
    </source>
</reference>
<evidence type="ECO:0000256" key="1">
    <source>
        <dbReference type="ARBA" id="ARBA00006464"/>
    </source>
</evidence>
<accession>A0ABY4TPY8</accession>
<sequence>MHSVSPLSRMRYQLGGALLVAGLLPYAWQLALEGTWRSDNPGLLWTLTAVLVAIVSGFYALRAISAYPGVKAGIFVIPAFLASYAFVFTLLVLTRIDYVRPVLFFSVLACVGWFLTIHASVSRARRMTIAIAPFGDVGDLRELDGVEWLWLTTPSLPDRPIDGVVADLRADMPDEWERMLAEQTLAGTMVYHVKQLREALSGRVLIDHLSENTFGSLMPVAAYVGIKRVLDTLVALALLPLFAIVFAVLYVVVKLDSPGPFIFRQQRVGYRGHQFTMFKIRTMRVPSRATDLTQRRAAAITADEDPRITRIGRFLRRMRIDELPQIANILRGEMSWIGPRPEAHALSEWYAHEIPFYAYRHIVRPGISGWAQVNQGHVAEVHEVHEKLQNDFYYIKYFSPWLDLLIVVRTLATVLTGFGAR</sequence>
<gene>
    <name evidence="5" type="ORF">M9980_07635</name>
</gene>
<protein>
    <submittedName>
        <fullName evidence="5">Sugar transferase</fullName>
    </submittedName>
</protein>
<organism evidence="5 6">
    <name type="scientific">Sphingomonas donggukensis</name>
    <dbReference type="NCBI Taxonomy" id="2949093"/>
    <lineage>
        <taxon>Bacteria</taxon>
        <taxon>Pseudomonadati</taxon>
        <taxon>Pseudomonadota</taxon>
        <taxon>Alphaproteobacteria</taxon>
        <taxon>Sphingomonadales</taxon>
        <taxon>Sphingomonadaceae</taxon>
        <taxon>Sphingomonas</taxon>
    </lineage>
</organism>
<evidence type="ECO:0000256" key="2">
    <source>
        <dbReference type="ARBA" id="ARBA00023169"/>
    </source>
</evidence>
<keyword evidence="6" id="KW-1185">Reference proteome</keyword>
<keyword evidence="3" id="KW-1133">Transmembrane helix</keyword>
<proteinExistence type="inferred from homology"/>
<dbReference type="EMBL" id="CP098401">
    <property type="protein sequence ID" value="URW74459.1"/>
    <property type="molecule type" value="Genomic_DNA"/>
</dbReference>
<keyword evidence="3" id="KW-0472">Membrane</keyword>
<feature type="transmembrane region" description="Helical" evidence="3">
    <location>
        <begin position="233"/>
        <end position="253"/>
    </location>
</feature>
<dbReference type="Pfam" id="PF02397">
    <property type="entry name" value="Bac_transf"/>
    <property type="match status" value="1"/>
</dbReference>
<dbReference type="RefSeq" id="WP_250748589.1">
    <property type="nucleotide sequence ID" value="NZ_CP098401.1"/>
</dbReference>
<evidence type="ECO:0000256" key="3">
    <source>
        <dbReference type="SAM" id="Phobius"/>
    </source>
</evidence>
<keyword evidence="5" id="KW-0808">Transferase</keyword>
<comment type="similarity">
    <text evidence="1">Belongs to the bacterial sugar transferase family.</text>
</comment>
<dbReference type="InterPro" id="IPR003362">
    <property type="entry name" value="Bact_transf"/>
</dbReference>
<dbReference type="PANTHER" id="PTHR30576">
    <property type="entry name" value="COLANIC BIOSYNTHESIS UDP-GLUCOSE LIPID CARRIER TRANSFERASE"/>
    <property type="match status" value="1"/>
</dbReference>
<feature type="transmembrane region" description="Helical" evidence="3">
    <location>
        <begin position="43"/>
        <end position="61"/>
    </location>
</feature>
<evidence type="ECO:0000313" key="6">
    <source>
        <dbReference type="Proteomes" id="UP001055580"/>
    </source>
</evidence>